<dbReference type="eggNOG" id="COG3153">
    <property type="taxonomic scope" value="Bacteria"/>
</dbReference>
<proteinExistence type="predicted"/>
<dbReference type="EMBL" id="CP001736">
    <property type="protein sequence ID" value="ADB32675.1"/>
    <property type="molecule type" value="Genomic_DNA"/>
</dbReference>
<dbReference type="InterPro" id="IPR000182">
    <property type="entry name" value="GNAT_dom"/>
</dbReference>
<dbReference type="RefSeq" id="WP_012921231.1">
    <property type="nucleotide sequence ID" value="NC_013729.1"/>
</dbReference>
<evidence type="ECO:0000313" key="3">
    <source>
        <dbReference type="Proteomes" id="UP000007967"/>
    </source>
</evidence>
<dbReference type="OrthoDB" id="9797178at2"/>
<sequence>MSSSWYPRAETAADLAAVEAVNLRAFGRPDEAAIVSRLRRDPVAWLPGLSYVATTATGEVVAHALLTRCHVDDAPVLALGPCAVLPEYQRSGAGGAVVRAVLDAGRAAGEHTVVVLGHAEYYPRFGFRTATTFGIHSQYDGPYFMALGLVPDRPLPRGTIRYPAAWQQ</sequence>
<dbReference type="STRING" id="479435.Kfla_3618"/>
<accession>D2PMX3</accession>
<evidence type="ECO:0000259" key="1">
    <source>
        <dbReference type="PROSITE" id="PS51186"/>
    </source>
</evidence>
<dbReference type="SUPFAM" id="SSF55729">
    <property type="entry name" value="Acyl-CoA N-acyltransferases (Nat)"/>
    <property type="match status" value="1"/>
</dbReference>
<dbReference type="PROSITE" id="PS51186">
    <property type="entry name" value="GNAT"/>
    <property type="match status" value="1"/>
</dbReference>
<protein>
    <submittedName>
        <fullName evidence="2">GCN5-related N-acetyltransferase</fullName>
    </submittedName>
</protein>
<dbReference type="InterPro" id="IPR016181">
    <property type="entry name" value="Acyl_CoA_acyltransferase"/>
</dbReference>
<dbReference type="CDD" id="cd04301">
    <property type="entry name" value="NAT_SF"/>
    <property type="match status" value="1"/>
</dbReference>
<keyword evidence="3" id="KW-1185">Reference proteome</keyword>
<keyword evidence="2" id="KW-0808">Transferase</keyword>
<dbReference type="KEGG" id="kfl:Kfla_3618"/>
<gene>
    <name evidence="2" type="ordered locus">Kfla_3618</name>
</gene>
<name>D2PMX3_KRIFD</name>
<dbReference type="Pfam" id="PF00583">
    <property type="entry name" value="Acetyltransf_1"/>
    <property type="match status" value="1"/>
</dbReference>
<dbReference type="HOGENOM" id="CLU_081840_1_0_11"/>
<dbReference type="AlphaFoldDB" id="D2PMX3"/>
<reference evidence="3" key="1">
    <citation type="submission" date="2009-09" db="EMBL/GenBank/DDBJ databases">
        <title>The complete genome of Kribbella flavida DSM 17836.</title>
        <authorList>
            <consortium name="US DOE Joint Genome Institute (JGI-PGF)"/>
            <person name="Lucas S."/>
            <person name="Copeland A."/>
            <person name="Lapidus A."/>
            <person name="Glavina del Rio T."/>
            <person name="Dalin E."/>
            <person name="Tice H."/>
            <person name="Bruce D."/>
            <person name="Goodwin L."/>
            <person name="Pitluck S."/>
            <person name="Kyrpides N."/>
            <person name="Mavromatis K."/>
            <person name="Ivanova N."/>
            <person name="Saunders E."/>
            <person name="Brettin T."/>
            <person name="Detter J.C."/>
            <person name="Han C."/>
            <person name="Larimer F."/>
            <person name="Land M."/>
            <person name="Hauser L."/>
            <person name="Markowitz V."/>
            <person name="Cheng J.-F."/>
            <person name="Hugenholtz P."/>
            <person name="Woyke T."/>
            <person name="Wu D."/>
            <person name="Pukall R."/>
            <person name="Klenk H.-P."/>
            <person name="Eisen J.A."/>
        </authorList>
    </citation>
    <scope>NUCLEOTIDE SEQUENCE [LARGE SCALE GENOMIC DNA]</scope>
    <source>
        <strain evidence="3">DSM 17836 / JCM 10339 / NBRC 14399</strain>
    </source>
</reference>
<dbReference type="GO" id="GO:0016747">
    <property type="term" value="F:acyltransferase activity, transferring groups other than amino-acyl groups"/>
    <property type="evidence" value="ECO:0007669"/>
    <property type="project" value="InterPro"/>
</dbReference>
<dbReference type="Proteomes" id="UP000007967">
    <property type="component" value="Chromosome"/>
</dbReference>
<dbReference type="Gene3D" id="3.40.630.30">
    <property type="match status" value="1"/>
</dbReference>
<reference evidence="2 3" key="2">
    <citation type="journal article" date="2010" name="Stand. Genomic Sci.">
        <title>Complete genome sequence of Kribbella flavida type strain (IFO 14399).</title>
        <authorList>
            <person name="Pukall R."/>
            <person name="Lapidus A."/>
            <person name="Glavina Del Rio T."/>
            <person name="Copeland A."/>
            <person name="Tice H."/>
            <person name="Cheng J.-F."/>
            <person name="Lucas S."/>
            <person name="Chen F."/>
            <person name="Nolan M."/>
            <person name="LaButti K."/>
            <person name="Pati A."/>
            <person name="Ivanova N."/>
            <person name="Mavrommatis K."/>
            <person name="Mikhailova N."/>
            <person name="Pitluck S."/>
            <person name="Bruce D."/>
            <person name="Goodwin L."/>
            <person name="Land M."/>
            <person name="Hauser L."/>
            <person name="Chang Y.-J."/>
            <person name="Jeffries C.D."/>
            <person name="Chen A."/>
            <person name="Palaniappan K."/>
            <person name="Chain P."/>
            <person name="Rohde M."/>
            <person name="Goeker M."/>
            <person name="Bristow J."/>
            <person name="Eisen J.A."/>
            <person name="Markowitz V."/>
            <person name="Hugenholtz P."/>
            <person name="Kyrpides N.C."/>
            <person name="Klenk H.-P."/>
            <person name="Brettin T."/>
        </authorList>
    </citation>
    <scope>NUCLEOTIDE SEQUENCE [LARGE SCALE GENOMIC DNA]</scope>
    <source>
        <strain evidence="3">DSM 17836 / JCM 10339 / NBRC 14399</strain>
    </source>
</reference>
<organism evidence="2 3">
    <name type="scientific">Kribbella flavida (strain DSM 17836 / JCM 10339 / NBRC 14399)</name>
    <dbReference type="NCBI Taxonomy" id="479435"/>
    <lineage>
        <taxon>Bacteria</taxon>
        <taxon>Bacillati</taxon>
        <taxon>Actinomycetota</taxon>
        <taxon>Actinomycetes</taxon>
        <taxon>Propionibacteriales</taxon>
        <taxon>Kribbellaceae</taxon>
        <taxon>Kribbella</taxon>
    </lineage>
</organism>
<feature type="domain" description="N-acetyltransferase" evidence="1">
    <location>
        <begin position="4"/>
        <end position="150"/>
    </location>
</feature>
<evidence type="ECO:0000313" key="2">
    <source>
        <dbReference type="EMBL" id="ADB32675.1"/>
    </source>
</evidence>